<dbReference type="RefSeq" id="WP_147034240.1">
    <property type="nucleotide sequence ID" value="NZ_CP042436.1"/>
</dbReference>
<dbReference type="GO" id="GO:0003700">
    <property type="term" value="F:DNA-binding transcription factor activity"/>
    <property type="evidence" value="ECO:0007669"/>
    <property type="project" value="InterPro"/>
</dbReference>
<dbReference type="PROSITE" id="PS01124">
    <property type="entry name" value="HTH_ARAC_FAMILY_2"/>
    <property type="match status" value="1"/>
</dbReference>
<dbReference type="InterPro" id="IPR009594">
    <property type="entry name" value="Tscrpt_reg_HTH_AraC_N"/>
</dbReference>
<dbReference type="SMART" id="SM00342">
    <property type="entry name" value="HTH_ARAC"/>
    <property type="match status" value="1"/>
</dbReference>
<sequence>MKSTFKPRPLPLLHEKDLKTLVENRSVYTLQHCELNVFETHQQSEKVKLVFNDMVLTTMLRGKKVMHLFGSQHFDYLPGESVIVPDNEEMIIDFPEAGLDNPTQCIALAVDSGMLQDTLQLLNEKYPKAEKNEAWNIDVSCFHLQNTSEITATIDRLVNISTENFAAKDVIADFTLKELLIRLMQTQARKMILDSYHKHTNTNRFAAAVQYIKNHIHEEITIDQLSNLCCMSRPNFFRCFKREFGISPVDFILHERIKAAKLLLSDSNVTITQACYAVGVNNLSYFFKLFKRIEGKTPAEFRKNLN</sequence>
<organism evidence="5 6">
    <name type="scientific">Mucilaginibacter ginsenosidivorans</name>
    <dbReference type="NCBI Taxonomy" id="398053"/>
    <lineage>
        <taxon>Bacteria</taxon>
        <taxon>Pseudomonadati</taxon>
        <taxon>Bacteroidota</taxon>
        <taxon>Sphingobacteriia</taxon>
        <taxon>Sphingobacteriales</taxon>
        <taxon>Sphingobacteriaceae</taxon>
        <taxon>Mucilaginibacter</taxon>
    </lineage>
</organism>
<gene>
    <name evidence="5" type="ORF">FRZ54_23520</name>
</gene>
<dbReference type="InterPro" id="IPR009057">
    <property type="entry name" value="Homeodomain-like_sf"/>
</dbReference>
<dbReference type="InterPro" id="IPR018060">
    <property type="entry name" value="HTH_AraC"/>
</dbReference>
<feature type="domain" description="HTH araC/xylS-type" evidence="4">
    <location>
        <begin position="206"/>
        <end position="304"/>
    </location>
</feature>
<keyword evidence="2" id="KW-0238">DNA-binding</keyword>
<evidence type="ECO:0000259" key="4">
    <source>
        <dbReference type="PROSITE" id="PS01124"/>
    </source>
</evidence>
<dbReference type="PROSITE" id="PS00041">
    <property type="entry name" value="HTH_ARAC_FAMILY_1"/>
    <property type="match status" value="1"/>
</dbReference>
<dbReference type="OrthoDB" id="9779074at2"/>
<keyword evidence="1" id="KW-0805">Transcription regulation</keyword>
<evidence type="ECO:0000256" key="2">
    <source>
        <dbReference type="ARBA" id="ARBA00023125"/>
    </source>
</evidence>
<dbReference type="InterPro" id="IPR018062">
    <property type="entry name" value="HTH_AraC-typ_CS"/>
</dbReference>
<dbReference type="PANTHER" id="PTHR43436">
    <property type="entry name" value="ARAC-FAMILY TRANSCRIPTIONAL REGULATOR"/>
    <property type="match status" value="1"/>
</dbReference>
<dbReference type="EMBL" id="CP042436">
    <property type="protein sequence ID" value="QEC65415.1"/>
    <property type="molecule type" value="Genomic_DNA"/>
</dbReference>
<dbReference type="PANTHER" id="PTHR43436:SF1">
    <property type="entry name" value="TRANSCRIPTIONAL REGULATORY PROTEIN"/>
    <property type="match status" value="1"/>
</dbReference>
<evidence type="ECO:0000256" key="1">
    <source>
        <dbReference type="ARBA" id="ARBA00023015"/>
    </source>
</evidence>
<keyword evidence="6" id="KW-1185">Reference proteome</keyword>
<keyword evidence="3" id="KW-0804">Transcription</keyword>
<name>A0A5B8V2X3_9SPHI</name>
<dbReference type="Gene3D" id="1.10.10.60">
    <property type="entry name" value="Homeodomain-like"/>
    <property type="match status" value="2"/>
</dbReference>
<dbReference type="Pfam" id="PF06719">
    <property type="entry name" value="AraC_N"/>
    <property type="match status" value="1"/>
</dbReference>
<dbReference type="SUPFAM" id="SSF46689">
    <property type="entry name" value="Homeodomain-like"/>
    <property type="match status" value="2"/>
</dbReference>
<dbReference type="Proteomes" id="UP000321479">
    <property type="component" value="Chromosome"/>
</dbReference>
<proteinExistence type="predicted"/>
<evidence type="ECO:0000313" key="5">
    <source>
        <dbReference type="EMBL" id="QEC65415.1"/>
    </source>
</evidence>
<dbReference type="GO" id="GO:0043565">
    <property type="term" value="F:sequence-specific DNA binding"/>
    <property type="evidence" value="ECO:0007669"/>
    <property type="project" value="InterPro"/>
</dbReference>
<protein>
    <submittedName>
        <fullName evidence="5">AraC family transcriptional regulator</fullName>
    </submittedName>
</protein>
<accession>A0A5B8V2X3</accession>
<evidence type="ECO:0000313" key="6">
    <source>
        <dbReference type="Proteomes" id="UP000321479"/>
    </source>
</evidence>
<dbReference type="KEGG" id="mgin:FRZ54_23520"/>
<reference evidence="5 6" key="1">
    <citation type="journal article" date="2017" name="Curr. Microbiol.">
        <title>Mucilaginibacter ginsenosidivorans sp. nov., Isolated from Soil of Ginseng Field.</title>
        <authorList>
            <person name="Kim M.M."/>
            <person name="Siddiqi M.Z."/>
            <person name="Im W.T."/>
        </authorList>
    </citation>
    <scope>NUCLEOTIDE SEQUENCE [LARGE SCALE GENOMIC DNA]</scope>
    <source>
        <strain evidence="5 6">Gsoil 3017</strain>
    </source>
</reference>
<dbReference type="Pfam" id="PF12833">
    <property type="entry name" value="HTH_18"/>
    <property type="match status" value="1"/>
</dbReference>
<dbReference type="AlphaFoldDB" id="A0A5B8V2X3"/>
<evidence type="ECO:0000256" key="3">
    <source>
        <dbReference type="ARBA" id="ARBA00023163"/>
    </source>
</evidence>